<protein>
    <submittedName>
        <fullName evidence="1">Uncharacterized protein</fullName>
    </submittedName>
</protein>
<dbReference type="RefSeq" id="WP_261948806.1">
    <property type="nucleotide sequence ID" value="NZ_CALYLO010000007.1"/>
</dbReference>
<dbReference type="Proteomes" id="UP001154322">
    <property type="component" value="Unassembled WGS sequence"/>
</dbReference>
<sequence length="123" mass="13593">MKIADVIELDGSKMFFTGRTISRTPRRSRRQAMERTVVFYHNCANAYPEAGWIGAVAAAPVGSVTWKFKEIKGLSPLEISATELQEIHDAGAVAYFERPGVAGQVRARHPRGYTLISSTPRIT</sequence>
<organism evidence="1 2">
    <name type="scientific">Paenibacillus melissococcoides</name>
    <dbReference type="NCBI Taxonomy" id="2912268"/>
    <lineage>
        <taxon>Bacteria</taxon>
        <taxon>Bacillati</taxon>
        <taxon>Bacillota</taxon>
        <taxon>Bacilli</taxon>
        <taxon>Bacillales</taxon>
        <taxon>Paenibacillaceae</taxon>
        <taxon>Paenibacillus</taxon>
    </lineage>
</organism>
<evidence type="ECO:0000313" key="1">
    <source>
        <dbReference type="EMBL" id="CAH8247361.1"/>
    </source>
</evidence>
<keyword evidence="2" id="KW-1185">Reference proteome</keyword>
<reference evidence="1" key="1">
    <citation type="submission" date="2022-06" db="EMBL/GenBank/DDBJ databases">
        <authorList>
            <person name="Dietemann V."/>
            <person name="Ory F."/>
            <person name="Dainat B."/>
            <person name="Oberhansli S."/>
        </authorList>
    </citation>
    <scope>NUCLEOTIDE SEQUENCE</scope>
    <source>
        <strain evidence="1">Ena-SAMPLE-TAB-26-04-2022-14:26:32:270-5432</strain>
    </source>
</reference>
<evidence type="ECO:0000313" key="2">
    <source>
        <dbReference type="Proteomes" id="UP001154322"/>
    </source>
</evidence>
<accession>A0ABM9G6X3</accession>
<gene>
    <name evidence="1" type="ORF">WJ0W_004595</name>
</gene>
<proteinExistence type="predicted"/>
<name>A0ABM9G6X3_9BACL</name>
<comment type="caution">
    <text evidence="1">The sequence shown here is derived from an EMBL/GenBank/DDBJ whole genome shotgun (WGS) entry which is preliminary data.</text>
</comment>
<dbReference type="EMBL" id="CALYLO010000007">
    <property type="protein sequence ID" value="CAH8247361.1"/>
    <property type="molecule type" value="Genomic_DNA"/>
</dbReference>